<dbReference type="EMBL" id="AUSU01009282">
    <property type="protein sequence ID" value="EPS58372.1"/>
    <property type="molecule type" value="Genomic_DNA"/>
</dbReference>
<dbReference type="Pfam" id="PF01397">
    <property type="entry name" value="Terpene_synth"/>
    <property type="match status" value="1"/>
</dbReference>
<comment type="subcellular location">
    <subcellularLocation>
        <location evidence="2">Plastid</location>
        <location evidence="2">Chloroplast</location>
    </subcellularLocation>
</comment>
<evidence type="ECO:0000256" key="7">
    <source>
        <dbReference type="ARBA" id="ARBA00023239"/>
    </source>
</evidence>
<dbReference type="InterPro" id="IPR036965">
    <property type="entry name" value="Terpene_synth_N_sf"/>
</dbReference>
<protein>
    <recommendedName>
        <fullName evidence="8">Terpene synthase N-terminal domain-containing protein</fullName>
    </recommendedName>
</protein>
<dbReference type="InterPro" id="IPR008930">
    <property type="entry name" value="Terpenoid_cyclase/PrenylTrfase"/>
</dbReference>
<dbReference type="InterPro" id="IPR050148">
    <property type="entry name" value="Terpene_synthase-like"/>
</dbReference>
<feature type="non-terminal residue" evidence="9">
    <location>
        <position position="1"/>
    </location>
</feature>
<dbReference type="GO" id="GO:0009686">
    <property type="term" value="P:gibberellin biosynthetic process"/>
    <property type="evidence" value="ECO:0007669"/>
    <property type="project" value="TreeGrafter"/>
</dbReference>
<reference evidence="9 10" key="1">
    <citation type="journal article" date="2013" name="BMC Genomics">
        <title>The miniature genome of a carnivorous plant Genlisea aurea contains a low number of genes and short non-coding sequences.</title>
        <authorList>
            <person name="Leushkin E.V."/>
            <person name="Sutormin R.A."/>
            <person name="Nabieva E.R."/>
            <person name="Penin A.A."/>
            <person name="Kondrashov A.S."/>
            <person name="Logacheva M.D."/>
        </authorList>
    </citation>
    <scope>NUCLEOTIDE SEQUENCE [LARGE SCALE GENOMIC DNA]</scope>
</reference>
<evidence type="ECO:0000256" key="3">
    <source>
        <dbReference type="ARBA" id="ARBA00006333"/>
    </source>
</evidence>
<dbReference type="PANTHER" id="PTHR31739:SF3">
    <property type="entry name" value="ENT-KAUR-16-ENE SYNTHASE, CHLOROPLASTIC"/>
    <property type="match status" value="1"/>
</dbReference>
<evidence type="ECO:0000256" key="1">
    <source>
        <dbReference type="ARBA" id="ARBA00001946"/>
    </source>
</evidence>
<feature type="non-terminal residue" evidence="9">
    <location>
        <position position="364"/>
    </location>
</feature>
<dbReference type="SFLD" id="SFLDG01014">
    <property type="entry name" value="Terpene_Cyclase_Like_1_N-term"/>
    <property type="match status" value="1"/>
</dbReference>
<evidence type="ECO:0000256" key="2">
    <source>
        <dbReference type="ARBA" id="ARBA00004229"/>
    </source>
</evidence>
<keyword evidence="10" id="KW-1185">Reference proteome</keyword>
<dbReference type="InterPro" id="IPR001906">
    <property type="entry name" value="Terpene_synth_N"/>
</dbReference>
<keyword evidence="7" id="KW-0456">Lyase</keyword>
<evidence type="ECO:0000256" key="5">
    <source>
        <dbReference type="ARBA" id="ARBA00022640"/>
    </source>
</evidence>
<keyword evidence="6" id="KW-0460">Magnesium</keyword>
<comment type="similarity">
    <text evidence="3">Belongs to the terpene synthase family.</text>
</comment>
<comment type="caution">
    <text evidence="9">The sequence shown here is derived from an EMBL/GenBank/DDBJ whole genome shotgun (WGS) entry which is preliminary data.</text>
</comment>
<dbReference type="GO" id="GO:0010333">
    <property type="term" value="F:terpene synthase activity"/>
    <property type="evidence" value="ECO:0007669"/>
    <property type="project" value="InterPro"/>
</dbReference>
<dbReference type="SUPFAM" id="SSF48239">
    <property type="entry name" value="Terpenoid cyclases/Protein prenyltransferases"/>
    <property type="match status" value="2"/>
</dbReference>
<evidence type="ECO:0000259" key="8">
    <source>
        <dbReference type="Pfam" id="PF01397"/>
    </source>
</evidence>
<evidence type="ECO:0000256" key="4">
    <source>
        <dbReference type="ARBA" id="ARBA00022528"/>
    </source>
</evidence>
<gene>
    <name evidence="9" type="ORF">M569_16442</name>
</gene>
<evidence type="ECO:0000256" key="6">
    <source>
        <dbReference type="ARBA" id="ARBA00022842"/>
    </source>
</evidence>
<dbReference type="OrthoDB" id="2343925at2759"/>
<evidence type="ECO:0000313" key="10">
    <source>
        <dbReference type="Proteomes" id="UP000015453"/>
    </source>
</evidence>
<dbReference type="Gene3D" id="1.50.10.160">
    <property type="match status" value="1"/>
</dbReference>
<dbReference type="GO" id="GO:0009507">
    <property type="term" value="C:chloroplast"/>
    <property type="evidence" value="ECO:0007669"/>
    <property type="project" value="UniProtKB-SubCell"/>
</dbReference>
<name>S8DGA8_9LAMI</name>
<dbReference type="Gene3D" id="1.50.10.130">
    <property type="entry name" value="Terpene synthase, N-terminal domain"/>
    <property type="match status" value="1"/>
</dbReference>
<comment type="cofactor">
    <cofactor evidence="1">
        <name>Mg(2+)</name>
        <dbReference type="ChEBI" id="CHEBI:18420"/>
    </cofactor>
</comment>
<organism evidence="9 10">
    <name type="scientific">Genlisea aurea</name>
    <dbReference type="NCBI Taxonomy" id="192259"/>
    <lineage>
        <taxon>Eukaryota</taxon>
        <taxon>Viridiplantae</taxon>
        <taxon>Streptophyta</taxon>
        <taxon>Embryophyta</taxon>
        <taxon>Tracheophyta</taxon>
        <taxon>Spermatophyta</taxon>
        <taxon>Magnoliopsida</taxon>
        <taxon>eudicotyledons</taxon>
        <taxon>Gunneridae</taxon>
        <taxon>Pentapetalae</taxon>
        <taxon>asterids</taxon>
        <taxon>lamiids</taxon>
        <taxon>Lamiales</taxon>
        <taxon>Lentibulariaceae</taxon>
        <taxon>Genlisea</taxon>
    </lineage>
</organism>
<sequence length="364" mass="41342">LDETKERIAKLLKKPEVSISTYDTAWVAMVPSQNSSKDPFFKGSLNWLLENQCPDGSWALPHHHNLLRKDVLSSTLACVLALKKWGVGAEQVERGMPHFIESNFTSAFDDRQWSPIGFDITFPAMIEYARDFSLTLDLEPTSLNALFSKRDSELKRYQTQQVEREASVAYPLVEGTWKSLDWNRFYQYQQKNGSFFNSPSTTAAAYIGYPNANCLSYLRSVVNKFGNAVPVACPLDIHLKLSTVDNLGKLGITRFFQEEIEDVLDETYRCWLQGSDEILADASTCALAFRLLRTNEYKVTSDHVVKAIQDWFSSFFHGSVGDTYTALELYKASAVILYPDEHELENQNSRLKRLLEREIAAGSI</sequence>
<dbReference type="PANTHER" id="PTHR31739">
    <property type="entry name" value="ENT-COPALYL DIPHOSPHATE SYNTHASE, CHLOROPLASTIC"/>
    <property type="match status" value="1"/>
</dbReference>
<feature type="domain" description="Terpene synthase N-terminal" evidence="8">
    <location>
        <begin position="181"/>
        <end position="359"/>
    </location>
</feature>
<evidence type="ECO:0000313" key="9">
    <source>
        <dbReference type="EMBL" id="EPS58372.1"/>
    </source>
</evidence>
<dbReference type="Proteomes" id="UP000015453">
    <property type="component" value="Unassembled WGS sequence"/>
</dbReference>
<proteinExistence type="inferred from homology"/>
<dbReference type="AlphaFoldDB" id="S8DGA8"/>
<keyword evidence="4" id="KW-0150">Chloroplast</keyword>
<accession>S8DGA8</accession>
<dbReference type="GO" id="GO:0000287">
    <property type="term" value="F:magnesium ion binding"/>
    <property type="evidence" value="ECO:0007669"/>
    <property type="project" value="TreeGrafter"/>
</dbReference>
<keyword evidence="5" id="KW-0934">Plastid</keyword>